<evidence type="ECO:0000313" key="2">
    <source>
        <dbReference type="Proteomes" id="UP000192713"/>
    </source>
</evidence>
<comment type="caution">
    <text evidence="1">The sequence shown here is derived from an EMBL/GenBank/DDBJ whole genome shotgun (WGS) entry which is preliminary data.</text>
</comment>
<proteinExistence type="predicted"/>
<reference evidence="1 2" key="1">
    <citation type="submission" date="2017-02" db="EMBL/GenBank/DDBJ databases">
        <title>The new phylogeny of genus Mycobacterium.</title>
        <authorList>
            <person name="Tortoli E."/>
            <person name="Trovato A."/>
            <person name="Cirillo D.M."/>
        </authorList>
    </citation>
    <scope>NUCLEOTIDE SEQUENCE [LARGE SCALE GENOMIC DNA]</scope>
    <source>
        <strain evidence="1 2">DSM 45093</strain>
    </source>
</reference>
<evidence type="ECO:0000313" key="1">
    <source>
        <dbReference type="EMBL" id="ORA77280.1"/>
    </source>
</evidence>
<dbReference type="AlphaFoldDB" id="A0A1X0DZR8"/>
<sequence length="145" mass="15969">MYSSAACRCLSTMYGHSSSITGPIARPFNAQIHEGRAFCAFGITGPVIDPPTRLLHFCTSTSSVLAMEIVADHDVVPRLVVYFVIMYVPSPSSRPARYAASVGSMLRLYIVFTLKPSYWRTAVDNLTQLESEMELPSLFDLEAAL</sequence>
<gene>
    <name evidence="1" type="ORF">BST28_18620</name>
</gene>
<name>A0A1X0DZR8_9MYCO</name>
<dbReference type="Proteomes" id="UP000192713">
    <property type="component" value="Unassembled WGS sequence"/>
</dbReference>
<accession>A0A1X0DZR8</accession>
<dbReference type="EMBL" id="MVHU01000034">
    <property type="protein sequence ID" value="ORA77280.1"/>
    <property type="molecule type" value="Genomic_DNA"/>
</dbReference>
<organism evidence="1 2">
    <name type="scientific">Mycolicibacter kumamotonensis</name>
    <dbReference type="NCBI Taxonomy" id="354243"/>
    <lineage>
        <taxon>Bacteria</taxon>
        <taxon>Bacillati</taxon>
        <taxon>Actinomycetota</taxon>
        <taxon>Actinomycetes</taxon>
        <taxon>Mycobacteriales</taxon>
        <taxon>Mycobacteriaceae</taxon>
        <taxon>Mycolicibacter</taxon>
    </lineage>
</organism>
<protein>
    <submittedName>
        <fullName evidence="1">Uncharacterized protein</fullName>
    </submittedName>
</protein>